<feature type="compositionally biased region" description="Pro residues" evidence="1">
    <location>
        <begin position="260"/>
        <end position="271"/>
    </location>
</feature>
<accession>A0A1W0WF57</accession>
<reference evidence="5" key="1">
    <citation type="submission" date="2017-01" db="EMBL/GenBank/DDBJ databases">
        <title>Comparative genomics of anhydrobiosis in the tardigrade Hypsibius dujardini.</title>
        <authorList>
            <person name="Yoshida Y."/>
            <person name="Koutsovoulos G."/>
            <person name="Laetsch D."/>
            <person name="Stevens L."/>
            <person name="Kumar S."/>
            <person name="Horikawa D."/>
            <person name="Ishino K."/>
            <person name="Komine S."/>
            <person name="Tomita M."/>
            <person name="Blaxter M."/>
            <person name="Arakawa K."/>
        </authorList>
    </citation>
    <scope>NUCLEOTIDE SEQUENCE [LARGE SCALE GENOMIC DNA]</scope>
    <source>
        <strain evidence="5">Z151</strain>
    </source>
</reference>
<dbReference type="Gene3D" id="2.170.140.10">
    <property type="entry name" value="Chitin binding domain"/>
    <property type="match status" value="1"/>
</dbReference>
<dbReference type="GO" id="GO:0005576">
    <property type="term" value="C:extracellular region"/>
    <property type="evidence" value="ECO:0007669"/>
    <property type="project" value="InterPro"/>
</dbReference>
<evidence type="ECO:0000256" key="2">
    <source>
        <dbReference type="SAM" id="SignalP"/>
    </source>
</evidence>
<dbReference type="EMBL" id="MTYJ01000115">
    <property type="protein sequence ID" value="OQV13828.1"/>
    <property type="molecule type" value="Genomic_DNA"/>
</dbReference>
<feature type="chain" id="PRO_5012348080" description="Chitin-binding type-2 domain-containing protein" evidence="2">
    <location>
        <begin position="26"/>
        <end position="374"/>
    </location>
</feature>
<dbReference type="Proteomes" id="UP000192578">
    <property type="component" value="Unassembled WGS sequence"/>
</dbReference>
<feature type="compositionally biased region" description="Polar residues" evidence="1">
    <location>
        <begin position="236"/>
        <end position="258"/>
    </location>
</feature>
<dbReference type="SUPFAM" id="SSF57625">
    <property type="entry name" value="Invertebrate chitin-binding proteins"/>
    <property type="match status" value="1"/>
</dbReference>
<evidence type="ECO:0000313" key="4">
    <source>
        <dbReference type="EMBL" id="OQV13828.1"/>
    </source>
</evidence>
<comment type="caution">
    <text evidence="4">The sequence shown here is derived from an EMBL/GenBank/DDBJ whole genome shotgun (WGS) entry which is preliminary data.</text>
</comment>
<dbReference type="AlphaFoldDB" id="A0A1W0WF57"/>
<keyword evidence="2" id="KW-0732">Signal</keyword>
<evidence type="ECO:0000256" key="1">
    <source>
        <dbReference type="SAM" id="MobiDB-lite"/>
    </source>
</evidence>
<evidence type="ECO:0000313" key="5">
    <source>
        <dbReference type="Proteomes" id="UP000192578"/>
    </source>
</evidence>
<evidence type="ECO:0000259" key="3">
    <source>
        <dbReference type="PROSITE" id="PS50940"/>
    </source>
</evidence>
<feature type="domain" description="Chitin-binding type-2" evidence="3">
    <location>
        <begin position="26"/>
        <end position="81"/>
    </location>
</feature>
<dbReference type="Pfam" id="PF01607">
    <property type="entry name" value="CBM_14"/>
    <property type="match status" value="1"/>
</dbReference>
<dbReference type="GO" id="GO:0008061">
    <property type="term" value="F:chitin binding"/>
    <property type="evidence" value="ECO:0007669"/>
    <property type="project" value="InterPro"/>
</dbReference>
<proteinExistence type="predicted"/>
<protein>
    <recommendedName>
        <fullName evidence="3">Chitin-binding type-2 domain-containing protein</fullName>
    </recommendedName>
</protein>
<dbReference type="InterPro" id="IPR002557">
    <property type="entry name" value="Chitin-bd_dom"/>
</dbReference>
<dbReference type="OrthoDB" id="6020543at2759"/>
<feature type="compositionally biased region" description="Polar residues" evidence="1">
    <location>
        <begin position="322"/>
        <end position="331"/>
    </location>
</feature>
<feature type="compositionally biased region" description="Low complexity" evidence="1">
    <location>
        <begin position="145"/>
        <end position="168"/>
    </location>
</feature>
<feature type="signal peptide" evidence="2">
    <location>
        <begin position="1"/>
        <end position="25"/>
    </location>
</feature>
<organism evidence="4 5">
    <name type="scientific">Hypsibius exemplaris</name>
    <name type="common">Freshwater tardigrade</name>
    <dbReference type="NCBI Taxonomy" id="2072580"/>
    <lineage>
        <taxon>Eukaryota</taxon>
        <taxon>Metazoa</taxon>
        <taxon>Ecdysozoa</taxon>
        <taxon>Tardigrada</taxon>
        <taxon>Eutardigrada</taxon>
        <taxon>Parachela</taxon>
        <taxon>Hypsibioidea</taxon>
        <taxon>Hypsibiidae</taxon>
        <taxon>Hypsibius</taxon>
    </lineage>
</organism>
<keyword evidence="5" id="KW-1185">Reference proteome</keyword>
<dbReference type="PROSITE" id="PS50940">
    <property type="entry name" value="CHIT_BIND_II"/>
    <property type="match status" value="1"/>
</dbReference>
<feature type="compositionally biased region" description="Polar residues" evidence="1">
    <location>
        <begin position="287"/>
        <end position="311"/>
    </location>
</feature>
<sequence>MSSDPRWVLLSFFVVFLNGLFEVTCDLACPTKFGYFPDPADCAGYYICTFGSYKTRKCGNGLQYKTTTQTCDVAKPDNCEQDGTSANRPKYTGPTMQPAGQAAVAAPAAATNPPDDTAAVAATPAPFPFETVQSTQKASYFSSPDSYATQQQQSDQYAPAPQAPATTTRSSLLKKYVNGRPTFAPRNNPTTKKNYDFWKDTPTTTTAPPSLRKPAQSNKPFRDSDYVSSVMKVRGTTPSSRLKAQQKQTATTSDSQDYQPPIPDVFRPGPPKGGQGQSGPQQGSFGTRQELQQQRGAADTPNFQFPQQSNGLGAVNDDTAVNGDQSLSWNQKGEDTWPDQGYQNAAASQAVPVDGQQQVGGKDSGDSNGRSGSG</sequence>
<dbReference type="InterPro" id="IPR036508">
    <property type="entry name" value="Chitin-bd_dom_sf"/>
</dbReference>
<feature type="region of interest" description="Disordered" evidence="1">
    <location>
        <begin position="138"/>
        <end position="374"/>
    </location>
</feature>
<name>A0A1W0WF57_HYPEX</name>
<gene>
    <name evidence="4" type="ORF">BV898_11937</name>
</gene>
<dbReference type="SMART" id="SM00494">
    <property type="entry name" value="ChtBD2"/>
    <property type="match status" value="1"/>
</dbReference>